<feature type="non-terminal residue" evidence="2">
    <location>
        <position position="54"/>
    </location>
</feature>
<organism evidence="2 3">
    <name type="scientific">Perkinsus olseni</name>
    <name type="common">Perkinsus atlanticus</name>
    <dbReference type="NCBI Taxonomy" id="32597"/>
    <lineage>
        <taxon>Eukaryota</taxon>
        <taxon>Sar</taxon>
        <taxon>Alveolata</taxon>
        <taxon>Perkinsozoa</taxon>
        <taxon>Perkinsea</taxon>
        <taxon>Perkinsida</taxon>
        <taxon>Perkinsidae</taxon>
        <taxon>Perkinsus</taxon>
    </lineage>
</organism>
<sequence>DRRHDGRERGDHLREAKAACVAGPSSYRLACSLGNDQRHNGQDPRRDSRRVLGF</sequence>
<evidence type="ECO:0000313" key="2">
    <source>
        <dbReference type="EMBL" id="KAF4713161.1"/>
    </source>
</evidence>
<feature type="compositionally biased region" description="Basic and acidic residues" evidence="1">
    <location>
        <begin position="36"/>
        <end position="54"/>
    </location>
</feature>
<dbReference type="Proteomes" id="UP000574390">
    <property type="component" value="Unassembled WGS sequence"/>
</dbReference>
<evidence type="ECO:0000313" key="3">
    <source>
        <dbReference type="Proteomes" id="UP000574390"/>
    </source>
</evidence>
<comment type="caution">
    <text evidence="2">The sequence shown here is derived from an EMBL/GenBank/DDBJ whole genome shotgun (WGS) entry which is preliminary data.</text>
</comment>
<feature type="region of interest" description="Disordered" evidence="1">
    <location>
        <begin position="32"/>
        <end position="54"/>
    </location>
</feature>
<dbReference type="AlphaFoldDB" id="A0A7J6QYE2"/>
<evidence type="ECO:0000256" key="1">
    <source>
        <dbReference type="SAM" id="MobiDB-lite"/>
    </source>
</evidence>
<reference evidence="2 3" key="1">
    <citation type="submission" date="2020-04" db="EMBL/GenBank/DDBJ databases">
        <title>Perkinsus olseni comparative genomics.</title>
        <authorList>
            <person name="Bogema D.R."/>
        </authorList>
    </citation>
    <scope>NUCLEOTIDE SEQUENCE [LARGE SCALE GENOMIC DNA]</scope>
    <source>
        <strain evidence="2">ATCC PRA-205</strain>
    </source>
</reference>
<gene>
    <name evidence="2" type="ORF">FOZ62_009021</name>
</gene>
<name>A0A7J6QYE2_PEROL</name>
<proteinExistence type="predicted"/>
<protein>
    <submittedName>
        <fullName evidence="2">Uncharacterized protein</fullName>
    </submittedName>
</protein>
<dbReference type="EMBL" id="JABANM010026319">
    <property type="protein sequence ID" value="KAF4713161.1"/>
    <property type="molecule type" value="Genomic_DNA"/>
</dbReference>
<accession>A0A7J6QYE2</accession>
<feature type="non-terminal residue" evidence="2">
    <location>
        <position position="1"/>
    </location>
</feature>